<dbReference type="EMBL" id="BMXL01000030">
    <property type="protein sequence ID" value="GHD34538.1"/>
    <property type="molecule type" value="Genomic_DNA"/>
</dbReference>
<gene>
    <name evidence="2" type="ORF">GCM10007147_40320</name>
</gene>
<name>A0A919CLW8_9ACTN</name>
<proteinExistence type="predicted"/>
<evidence type="ECO:0000313" key="3">
    <source>
        <dbReference type="Proteomes" id="UP000654947"/>
    </source>
</evidence>
<accession>A0A919CLW8</accession>
<feature type="region of interest" description="Disordered" evidence="1">
    <location>
        <begin position="67"/>
        <end position="87"/>
    </location>
</feature>
<keyword evidence="3" id="KW-1185">Reference proteome</keyword>
<evidence type="ECO:0000256" key="1">
    <source>
        <dbReference type="SAM" id="MobiDB-lite"/>
    </source>
</evidence>
<comment type="caution">
    <text evidence="2">The sequence shown here is derived from an EMBL/GenBank/DDBJ whole genome shotgun (WGS) entry which is preliminary data.</text>
</comment>
<dbReference type="AlphaFoldDB" id="A0A919CLW8"/>
<dbReference type="Proteomes" id="UP000654947">
    <property type="component" value="Unassembled WGS sequence"/>
</dbReference>
<protein>
    <submittedName>
        <fullName evidence="2">Uncharacterized protein</fullName>
    </submittedName>
</protein>
<reference evidence="2 3" key="1">
    <citation type="journal article" date="2014" name="Int. J. Syst. Evol. Microbiol.">
        <title>Complete genome sequence of Corynebacterium casei LMG S-19264T (=DSM 44701T), isolated from a smear-ripened cheese.</title>
        <authorList>
            <consortium name="US DOE Joint Genome Institute (JGI-PGF)"/>
            <person name="Walter F."/>
            <person name="Albersmeier A."/>
            <person name="Kalinowski J."/>
            <person name="Ruckert C."/>
        </authorList>
    </citation>
    <scope>NUCLEOTIDE SEQUENCE [LARGE SCALE GENOMIC DNA]</scope>
    <source>
        <strain evidence="2 3">KCTC 19473</strain>
    </source>
</reference>
<organism evidence="2 3">
    <name type="scientific">Nocardiopsis kunsanensis</name>
    <dbReference type="NCBI Taxonomy" id="141693"/>
    <lineage>
        <taxon>Bacteria</taxon>
        <taxon>Bacillati</taxon>
        <taxon>Actinomycetota</taxon>
        <taxon>Actinomycetes</taxon>
        <taxon>Streptosporangiales</taxon>
        <taxon>Nocardiopsidaceae</taxon>
        <taxon>Nocardiopsis</taxon>
    </lineage>
</organism>
<sequence>MDINHPQERPEHRAARRGWTLTREHLPVLGWVYRLVQPEGRSGSCTASAASTHACPDDSRALAAGPLTQPVRGHQTGRCPTPLWPGV</sequence>
<evidence type="ECO:0000313" key="2">
    <source>
        <dbReference type="EMBL" id="GHD34538.1"/>
    </source>
</evidence>